<keyword evidence="2" id="KW-0472">Membrane</keyword>
<dbReference type="AlphaFoldDB" id="A0A0C1IJU4"/>
<keyword evidence="2" id="KW-0812">Transmembrane</keyword>
<evidence type="ECO:0000313" key="3">
    <source>
        <dbReference type="EMBL" id="KIC94445.1"/>
    </source>
</evidence>
<dbReference type="InterPro" id="IPR051677">
    <property type="entry name" value="AfsR-DnrI-RedD_regulator"/>
</dbReference>
<dbReference type="InterPro" id="IPR011043">
    <property type="entry name" value="Gal_Oxase/kelch_b-propeller"/>
</dbReference>
<name>A0A0C1IJU4_9BACT</name>
<feature type="region of interest" description="Disordered" evidence="1">
    <location>
        <begin position="563"/>
        <end position="614"/>
    </location>
</feature>
<keyword evidence="4" id="KW-1185">Reference proteome</keyword>
<dbReference type="PANTHER" id="PTHR35807">
    <property type="entry name" value="TRANSCRIPTIONAL REGULATOR REDD-RELATED"/>
    <property type="match status" value="1"/>
</dbReference>
<comment type="caution">
    <text evidence="3">The sequence shown here is derived from an EMBL/GenBank/DDBJ whole genome shotgun (WGS) entry which is preliminary data.</text>
</comment>
<dbReference type="EMBL" id="JSVC01000013">
    <property type="protein sequence ID" value="KIC94445.1"/>
    <property type="molecule type" value="Genomic_DNA"/>
</dbReference>
<dbReference type="GO" id="GO:0003677">
    <property type="term" value="F:DNA binding"/>
    <property type="evidence" value="ECO:0007669"/>
    <property type="project" value="TreeGrafter"/>
</dbReference>
<dbReference type="OrthoDB" id="1110630at2"/>
<dbReference type="Proteomes" id="UP000031408">
    <property type="component" value="Unassembled WGS sequence"/>
</dbReference>
<dbReference type="STRING" id="1349421.OI18_12645"/>
<evidence type="ECO:0000313" key="4">
    <source>
        <dbReference type="Proteomes" id="UP000031408"/>
    </source>
</evidence>
<gene>
    <name evidence="3" type="ORF">OI18_12645</name>
</gene>
<accession>A0A0C1IJU4</accession>
<reference evidence="3 4" key="1">
    <citation type="submission" date="2014-11" db="EMBL/GenBank/DDBJ databases">
        <title>Genome sequence of Flavihumibacter solisilvae 3-3.</title>
        <authorList>
            <person name="Zhou G."/>
            <person name="Li M."/>
            <person name="Wang G."/>
        </authorList>
    </citation>
    <scope>NUCLEOTIDE SEQUENCE [LARGE SCALE GENOMIC DNA]</scope>
    <source>
        <strain evidence="3 4">3-3</strain>
    </source>
</reference>
<protein>
    <recommendedName>
        <fullName evidence="5">Galactose oxidase</fullName>
    </recommendedName>
</protein>
<dbReference type="GO" id="GO:0006355">
    <property type="term" value="P:regulation of DNA-templated transcription"/>
    <property type="evidence" value="ECO:0007669"/>
    <property type="project" value="TreeGrafter"/>
</dbReference>
<dbReference type="InterPro" id="IPR015915">
    <property type="entry name" value="Kelch-typ_b-propeller"/>
</dbReference>
<organism evidence="3 4">
    <name type="scientific">Flavihumibacter solisilvae</name>
    <dbReference type="NCBI Taxonomy" id="1349421"/>
    <lineage>
        <taxon>Bacteria</taxon>
        <taxon>Pseudomonadati</taxon>
        <taxon>Bacteroidota</taxon>
        <taxon>Chitinophagia</taxon>
        <taxon>Chitinophagales</taxon>
        <taxon>Chitinophagaceae</taxon>
        <taxon>Flavihumibacter</taxon>
    </lineage>
</organism>
<sequence length="848" mass="95445">MLLLAEVTGQSYGLAFNSHALIQENRTSLDLSPGDSLCPGNSFRVEFDLSLQRNQPVYFGYIFRLVSNDHNIDLICTQNTFKLVEGNRMTGIECTIDTPALFNRWHHFIIAVDKQSKKISLSVNAIPRGTASVNWNGSCFQLLWGANDHQRFSTRDLPPMRLKDVALFEGDKERHHWSLSDSSGNTSADRVGGKVATVKNPVWIRPLHQRWQQIADFSISGIAGAAFDSKTDRLFITGSDSMRILVPGGTEPSWQTVPYPHNDFQLGYQALFDTSANTLFAISIDQKKVTPFNAQTRQWQYTYHDTLLTEFWQANKFISHADNSIYIIGGYGQLHYKNKVSRYSIADNRWDTVPVTGDYYPPRYLAALGVSGKGDTAYIIGGYGSVSGDQMLNPGNYYDAYSFDTKTKSFKKLFTIDSSLHPFVFANSLVKSPDKPVLYGMIFKQGSFDTHLQLVEIDMATGSMRNLGDPIPYSFHDIRSFADLYYSPLSNRLVAVTMFHPRETDKQKQTRVKVFSIHFPPEPQAAINKTVGKGGVPGSIWLLALILAAATTGIIIWKKKSRSATPKPGSYQAPPAEIPQAADISPSPDPQRPTDTPPPAYNPPPADTPPAPISLFGQFRVTDSQGQDITKSFTPLLKELFLLVHLYSIHNQKGITSEMLNEILWFDKTEKDANNNRSVNLAKLKTILEKVGPVQIAKEGRYWQFKSESQDVYSDYYEFARLRSSKTAIDRNYTEQLLAIASKGPFLLQTDYNWLDDIKSGVGSQVIDDFQQYLSAAPQSAEPEFVLAICNCIFLYDRLNEDALIYKCRALILLKRHALASSTYQKFAREYKEIYGEEFPKSFNDIIK</sequence>
<evidence type="ECO:0008006" key="5">
    <source>
        <dbReference type="Google" id="ProtNLM"/>
    </source>
</evidence>
<proteinExistence type="predicted"/>
<dbReference type="SUPFAM" id="SSF50965">
    <property type="entry name" value="Galactose oxidase, central domain"/>
    <property type="match status" value="1"/>
</dbReference>
<feature type="compositionally biased region" description="Pro residues" evidence="1">
    <location>
        <begin position="587"/>
        <end position="612"/>
    </location>
</feature>
<dbReference type="Gene3D" id="2.120.10.80">
    <property type="entry name" value="Kelch-type beta propeller"/>
    <property type="match status" value="1"/>
</dbReference>
<feature type="transmembrane region" description="Helical" evidence="2">
    <location>
        <begin position="538"/>
        <end position="557"/>
    </location>
</feature>
<dbReference type="PANTHER" id="PTHR35807:SF1">
    <property type="entry name" value="TRANSCRIPTIONAL REGULATOR REDD"/>
    <property type="match status" value="1"/>
</dbReference>
<dbReference type="RefSeq" id="WP_039140209.1">
    <property type="nucleotide sequence ID" value="NZ_JSVC01000013.1"/>
</dbReference>
<evidence type="ECO:0000256" key="2">
    <source>
        <dbReference type="SAM" id="Phobius"/>
    </source>
</evidence>
<keyword evidence="2" id="KW-1133">Transmembrane helix</keyword>
<evidence type="ECO:0000256" key="1">
    <source>
        <dbReference type="SAM" id="MobiDB-lite"/>
    </source>
</evidence>